<organism evidence="1 2">
    <name type="scientific">Salinibacterium xinjiangense</name>
    <dbReference type="NCBI Taxonomy" id="386302"/>
    <lineage>
        <taxon>Bacteria</taxon>
        <taxon>Bacillati</taxon>
        <taxon>Actinomycetota</taxon>
        <taxon>Actinomycetes</taxon>
        <taxon>Micrococcales</taxon>
        <taxon>Microbacteriaceae</taxon>
        <taxon>Salinibacterium</taxon>
    </lineage>
</organism>
<dbReference type="EMBL" id="OCST01000003">
    <property type="protein sequence ID" value="SOE65861.1"/>
    <property type="molecule type" value="Genomic_DNA"/>
</dbReference>
<accession>A0A2C8ZLP3</accession>
<proteinExistence type="predicted"/>
<dbReference type="AlphaFoldDB" id="A0A2C8ZLP3"/>
<name>A0A2C8ZLP3_9MICO</name>
<evidence type="ECO:0000313" key="1">
    <source>
        <dbReference type="EMBL" id="SOE65861.1"/>
    </source>
</evidence>
<dbReference type="Proteomes" id="UP000219440">
    <property type="component" value="Unassembled WGS sequence"/>
</dbReference>
<evidence type="ECO:0000313" key="2">
    <source>
        <dbReference type="Proteomes" id="UP000219440"/>
    </source>
</evidence>
<reference evidence="1 2" key="1">
    <citation type="submission" date="2017-09" db="EMBL/GenBank/DDBJ databases">
        <authorList>
            <person name="Ehlers B."/>
            <person name="Leendertz F.H."/>
        </authorList>
    </citation>
    <scope>NUCLEOTIDE SEQUENCE [LARGE SCALE GENOMIC DNA]</scope>
    <source>
        <strain evidence="1 2">CGMCC 1.05381</strain>
    </source>
</reference>
<keyword evidence="2" id="KW-1185">Reference proteome</keyword>
<dbReference type="RefSeq" id="WP_097060732.1">
    <property type="nucleotide sequence ID" value="NZ_OCST01000003.1"/>
</dbReference>
<dbReference type="OrthoDB" id="3721183at2"/>
<protein>
    <submittedName>
        <fullName evidence="1">Uncharacterized protein</fullName>
    </submittedName>
</protein>
<gene>
    <name evidence="1" type="ORF">SAMN06296378_1632</name>
</gene>
<sequence>MPEHKEAPADREVDTMRCPAPDFDVREYARDAAASHRDELELGAYKTSPLGADTLRLLRYLQIIERATMTHLRGVLVTATHKDARITAFLTTWAFEKYWIADAFEQIGLAHQPEGTDVDRAPFITPVERTIREAIYANIVGLPMIAVHMTLGTIDTWLSQAAYRRLIEIEPHPQLTRTIEKFLALKDRQLEFFELQSRYRLTESAQARKITKRRLVKTPWPIGAKAEPPHETEFLFQRLFGSAREIISELDARIDSLPGQSGLNLIRKAARL</sequence>